<dbReference type="RefSeq" id="YP_009330231.1">
    <property type="nucleotide sequence ID" value="NC_032255.1"/>
</dbReference>
<name>A0A1L5JGQ6_9BBAC</name>
<dbReference type="Pfam" id="PF05341">
    <property type="entry name" value="PIF6"/>
    <property type="match status" value="1"/>
</dbReference>
<dbReference type="InterPro" id="IPR008005">
    <property type="entry name" value="PIF6"/>
</dbReference>
<accession>A0A1L5JGQ6</accession>
<evidence type="ECO:0000256" key="1">
    <source>
        <dbReference type="SAM" id="Phobius"/>
    </source>
</evidence>
<proteinExistence type="predicted"/>
<keyword evidence="3" id="KW-1185">Reference proteome</keyword>
<reference evidence="2 3" key="1">
    <citation type="submission" date="2016-04" db="EMBL/GenBank/DDBJ databases">
        <title>Sequence analysis of the Plodia interpunctella granulovirus genome: Discovery of an unusual inhibitor-of-apoptosis (IAP) gene.</title>
        <authorList>
            <person name="Harrison R.L."/>
            <person name="Rowley D.L."/>
            <person name="Funk C.J."/>
        </authorList>
    </citation>
    <scope>NUCLEOTIDE SEQUENCE [LARGE SCALE GENOMIC DNA]</scope>
    <source>
        <strain evidence="2">Cambridge</strain>
    </source>
</reference>
<dbReference type="KEGG" id="vg:30685103"/>
<dbReference type="Proteomes" id="UP000204293">
    <property type="component" value="Segment"/>
</dbReference>
<organism evidence="2 3">
    <name type="scientific">Plodia interpunctella granulovirus</name>
    <dbReference type="NCBI Taxonomy" id="262175"/>
    <lineage>
        <taxon>Viruses</taxon>
        <taxon>Viruses incertae sedis</taxon>
        <taxon>Naldaviricetes</taxon>
        <taxon>Lefavirales</taxon>
        <taxon>Baculoviridae</taxon>
        <taxon>Betabaculovirus</taxon>
        <taxon>Betabaculovirus plinterpunctellae</taxon>
    </lineage>
</organism>
<dbReference type="EMBL" id="KX151395">
    <property type="protein sequence ID" value="APO13983.1"/>
    <property type="molecule type" value="Genomic_DNA"/>
</dbReference>
<keyword evidence="1" id="KW-0812">Transmembrane</keyword>
<dbReference type="OrthoDB" id="18095at10239"/>
<keyword evidence="1" id="KW-0472">Membrane</keyword>
<keyword evidence="1" id="KW-1133">Transmembrane helix</keyword>
<protein>
    <submittedName>
        <fullName evidence="2">PIF-6</fullName>
    </submittedName>
</protein>
<dbReference type="GeneID" id="30685103"/>
<sequence length="133" mass="15219">MVAFLFSGAPERPSSANLLDIMQKYNWQIVDRNFIEVVPNERENAWKDLLILALRVTPLSFRKNLRAASLRHFDYRQPILYDLKNKRLGISTQSVIDALSPPSQSRTLVRPFVVITSFIAIVISYLVVEGMVV</sequence>
<feature type="transmembrane region" description="Helical" evidence="1">
    <location>
        <begin position="108"/>
        <end position="128"/>
    </location>
</feature>
<evidence type="ECO:0000313" key="2">
    <source>
        <dbReference type="EMBL" id="APO13983.1"/>
    </source>
</evidence>
<evidence type="ECO:0000313" key="3">
    <source>
        <dbReference type="Proteomes" id="UP000204293"/>
    </source>
</evidence>